<gene>
    <name evidence="2" type="ORF">MBHS_04043</name>
</gene>
<dbReference type="EMBL" id="FMSV02000543">
    <property type="protein sequence ID" value="SEH08153.1"/>
    <property type="molecule type" value="Genomic_DNA"/>
</dbReference>
<protein>
    <submittedName>
        <fullName evidence="2">Uncharacterized protein</fullName>
    </submittedName>
</protein>
<dbReference type="AlphaFoldDB" id="A0A1H6FES1"/>
<reference evidence="2 3" key="1">
    <citation type="submission" date="2016-10" db="EMBL/GenBank/DDBJ databases">
        <authorList>
            <person name="de Groot N.N."/>
        </authorList>
    </citation>
    <scope>NUCLEOTIDE SEQUENCE [LARGE SCALE GENOMIC DNA]</scope>
    <source>
        <strain evidence="2">MBHS1</strain>
    </source>
</reference>
<sequence>MQSLSAMPVPEIPPSVMNVMPGGGNPAQLKWEIMRNMSEMMRDAMRMMGADF</sequence>
<evidence type="ECO:0000313" key="3">
    <source>
        <dbReference type="Proteomes" id="UP000236724"/>
    </source>
</evidence>
<accession>A0A1H6FES1</accession>
<feature type="region of interest" description="Disordered" evidence="1">
    <location>
        <begin position="1"/>
        <end position="21"/>
    </location>
</feature>
<dbReference type="Proteomes" id="UP000236724">
    <property type="component" value="Unassembled WGS sequence"/>
</dbReference>
<dbReference type="RefSeq" id="WP_177428610.1">
    <property type="nucleotide sequence ID" value="NZ_FMSV02000543.1"/>
</dbReference>
<keyword evidence="3" id="KW-1185">Reference proteome</keyword>
<organism evidence="2 3">
    <name type="scientific">Candidatus Venteria ishoeyi</name>
    <dbReference type="NCBI Taxonomy" id="1899563"/>
    <lineage>
        <taxon>Bacteria</taxon>
        <taxon>Pseudomonadati</taxon>
        <taxon>Pseudomonadota</taxon>
        <taxon>Gammaproteobacteria</taxon>
        <taxon>Thiotrichales</taxon>
        <taxon>Thiotrichaceae</taxon>
        <taxon>Venteria</taxon>
    </lineage>
</organism>
<proteinExistence type="predicted"/>
<name>A0A1H6FES1_9GAMM</name>
<evidence type="ECO:0000256" key="1">
    <source>
        <dbReference type="SAM" id="MobiDB-lite"/>
    </source>
</evidence>
<evidence type="ECO:0000313" key="2">
    <source>
        <dbReference type="EMBL" id="SEH08153.1"/>
    </source>
</evidence>